<evidence type="ECO:0000313" key="7">
    <source>
        <dbReference type="EMBL" id="GFN93595.1"/>
    </source>
</evidence>
<feature type="transmembrane region" description="Helical" evidence="5">
    <location>
        <begin position="505"/>
        <end position="527"/>
    </location>
</feature>
<dbReference type="GO" id="GO:0016020">
    <property type="term" value="C:membrane"/>
    <property type="evidence" value="ECO:0007669"/>
    <property type="project" value="UniProtKB-SubCell"/>
</dbReference>
<protein>
    <submittedName>
        <fullName evidence="7">Organic cation transporter protein</fullName>
    </submittedName>
</protein>
<feature type="domain" description="Major facilitator superfamily (MFS) profile" evidence="6">
    <location>
        <begin position="23"/>
        <end position="532"/>
    </location>
</feature>
<feature type="transmembrane region" description="Helical" evidence="5">
    <location>
        <begin position="195"/>
        <end position="218"/>
    </location>
</feature>
<sequence>MRDLELDEALRIVGFGAFQVQKFFLLFFVGIFHGARMTSSIYFLLGAKHRCRVPGLTNDTYDTSSYSYEEQVLYNRSIPPSDSCHIYSLHHNFTYDEYNQPENGSQFLQGCQYQHWVYQDDIVTNNAVMQFHFVCDDSELKTHATMLLYMGALFGGTFMGIVSDRFGRLKCLLLCVFIFLPCGIGLAWVKHFATFYVLQFIMGAVSTGMFTAALVIGLELVEPSKRKVPGLFIMLFFTVGEFLLTASFYGLKDWLWVSLVITAPTAFFFTYYWLVPESPRWLMLHKKYDQVAAVLQSMAVKNGVELPGRQQNEDLERLLQSQEVDGAGENRARKKDTFLDLFRSCVLACRTLAICFNWIVVNLIFYGFILNAVYLKAGNEYVNSSIGAAVEVPAHLTTLALVDKVGRKPVHIGMLVLAVLASAAAMGAALGCDSEHLYVVAILAMIGKYAAAGLMGTSFLWMTELFPTSVRATGLGVGSSFARIGALISPYIVHASLTISDPKVGHAMPFIVFGLASLLALLFNLILPETHGRPVLETVEQARNFGREPENQALLNERDQDRVQVYHSFDE</sequence>
<keyword evidence="2 5" id="KW-0812">Transmembrane</keyword>
<evidence type="ECO:0000256" key="2">
    <source>
        <dbReference type="ARBA" id="ARBA00022692"/>
    </source>
</evidence>
<feature type="transmembrane region" description="Helical" evidence="5">
    <location>
        <begin position="171"/>
        <end position="189"/>
    </location>
</feature>
<proteinExistence type="predicted"/>
<feature type="transmembrane region" description="Helical" evidence="5">
    <location>
        <begin position="414"/>
        <end position="431"/>
    </location>
</feature>
<dbReference type="InterPro" id="IPR036259">
    <property type="entry name" value="MFS_trans_sf"/>
</dbReference>
<feature type="transmembrane region" description="Helical" evidence="5">
    <location>
        <begin position="437"/>
        <end position="461"/>
    </location>
</feature>
<evidence type="ECO:0000256" key="4">
    <source>
        <dbReference type="ARBA" id="ARBA00023136"/>
    </source>
</evidence>
<evidence type="ECO:0000313" key="8">
    <source>
        <dbReference type="Proteomes" id="UP000735302"/>
    </source>
</evidence>
<dbReference type="SUPFAM" id="SSF103473">
    <property type="entry name" value="MFS general substrate transporter"/>
    <property type="match status" value="1"/>
</dbReference>
<keyword evidence="8" id="KW-1185">Reference proteome</keyword>
<dbReference type="Pfam" id="PF00083">
    <property type="entry name" value="Sugar_tr"/>
    <property type="match status" value="1"/>
</dbReference>
<feature type="transmembrane region" description="Helical" evidence="5">
    <location>
        <begin position="146"/>
        <end position="164"/>
    </location>
</feature>
<dbReference type="PROSITE" id="PS00216">
    <property type="entry name" value="SUGAR_TRANSPORT_1"/>
    <property type="match status" value="1"/>
</dbReference>
<evidence type="ECO:0000256" key="5">
    <source>
        <dbReference type="SAM" id="Phobius"/>
    </source>
</evidence>
<comment type="subcellular location">
    <subcellularLocation>
        <location evidence="1">Membrane</location>
        <topology evidence="1">Multi-pass membrane protein</topology>
    </subcellularLocation>
</comment>
<feature type="transmembrane region" description="Helical" evidence="5">
    <location>
        <begin position="230"/>
        <end position="249"/>
    </location>
</feature>
<dbReference type="GO" id="GO:0022857">
    <property type="term" value="F:transmembrane transporter activity"/>
    <property type="evidence" value="ECO:0007669"/>
    <property type="project" value="InterPro"/>
</dbReference>
<dbReference type="AlphaFoldDB" id="A0AAV3ZG37"/>
<feature type="transmembrane region" description="Helical" evidence="5">
    <location>
        <begin position="255"/>
        <end position="274"/>
    </location>
</feature>
<organism evidence="7 8">
    <name type="scientific">Plakobranchus ocellatus</name>
    <dbReference type="NCBI Taxonomy" id="259542"/>
    <lineage>
        <taxon>Eukaryota</taxon>
        <taxon>Metazoa</taxon>
        <taxon>Spiralia</taxon>
        <taxon>Lophotrochozoa</taxon>
        <taxon>Mollusca</taxon>
        <taxon>Gastropoda</taxon>
        <taxon>Heterobranchia</taxon>
        <taxon>Euthyneura</taxon>
        <taxon>Panpulmonata</taxon>
        <taxon>Sacoglossa</taxon>
        <taxon>Placobranchoidea</taxon>
        <taxon>Plakobranchidae</taxon>
        <taxon>Plakobranchus</taxon>
    </lineage>
</organism>
<dbReference type="PANTHER" id="PTHR24064">
    <property type="entry name" value="SOLUTE CARRIER FAMILY 22 MEMBER"/>
    <property type="match status" value="1"/>
</dbReference>
<evidence type="ECO:0000259" key="6">
    <source>
        <dbReference type="PROSITE" id="PS50850"/>
    </source>
</evidence>
<dbReference type="Proteomes" id="UP000735302">
    <property type="component" value="Unassembled WGS sequence"/>
</dbReference>
<feature type="transmembrane region" description="Helical" evidence="5">
    <location>
        <begin position="341"/>
        <end position="369"/>
    </location>
</feature>
<dbReference type="EMBL" id="BLXT01002362">
    <property type="protein sequence ID" value="GFN93595.1"/>
    <property type="molecule type" value="Genomic_DNA"/>
</dbReference>
<gene>
    <name evidence="7" type="ORF">PoB_002010100</name>
</gene>
<evidence type="ECO:0000256" key="1">
    <source>
        <dbReference type="ARBA" id="ARBA00004141"/>
    </source>
</evidence>
<name>A0AAV3ZG37_9GAST</name>
<dbReference type="InterPro" id="IPR005829">
    <property type="entry name" value="Sugar_transporter_CS"/>
</dbReference>
<dbReference type="InterPro" id="IPR020846">
    <property type="entry name" value="MFS_dom"/>
</dbReference>
<reference evidence="7 8" key="1">
    <citation type="journal article" date="2021" name="Elife">
        <title>Chloroplast acquisition without the gene transfer in kleptoplastic sea slugs, Plakobranchus ocellatus.</title>
        <authorList>
            <person name="Maeda T."/>
            <person name="Takahashi S."/>
            <person name="Yoshida T."/>
            <person name="Shimamura S."/>
            <person name="Takaki Y."/>
            <person name="Nagai Y."/>
            <person name="Toyoda A."/>
            <person name="Suzuki Y."/>
            <person name="Arimoto A."/>
            <person name="Ishii H."/>
            <person name="Satoh N."/>
            <person name="Nishiyama T."/>
            <person name="Hasebe M."/>
            <person name="Maruyama T."/>
            <person name="Minagawa J."/>
            <person name="Obokata J."/>
            <person name="Shigenobu S."/>
        </authorList>
    </citation>
    <scope>NUCLEOTIDE SEQUENCE [LARGE SCALE GENOMIC DNA]</scope>
</reference>
<keyword evidence="4 5" id="KW-0472">Membrane</keyword>
<evidence type="ECO:0000256" key="3">
    <source>
        <dbReference type="ARBA" id="ARBA00022989"/>
    </source>
</evidence>
<dbReference type="PROSITE" id="PS50850">
    <property type="entry name" value="MFS"/>
    <property type="match status" value="1"/>
</dbReference>
<dbReference type="Gene3D" id="1.20.1250.20">
    <property type="entry name" value="MFS general substrate transporter like domains"/>
    <property type="match status" value="1"/>
</dbReference>
<keyword evidence="3 5" id="KW-1133">Transmembrane helix</keyword>
<accession>A0AAV3ZG37</accession>
<comment type="caution">
    <text evidence="7">The sequence shown here is derived from an EMBL/GenBank/DDBJ whole genome shotgun (WGS) entry which is preliminary data.</text>
</comment>
<dbReference type="InterPro" id="IPR005828">
    <property type="entry name" value="MFS_sugar_transport-like"/>
</dbReference>
<feature type="transmembrane region" description="Helical" evidence="5">
    <location>
        <begin position="12"/>
        <end position="35"/>
    </location>
</feature>